<dbReference type="GO" id="GO:0004252">
    <property type="term" value="F:serine-type endopeptidase activity"/>
    <property type="evidence" value="ECO:0007669"/>
    <property type="project" value="InterPro"/>
</dbReference>
<dbReference type="PANTHER" id="PTHR22939:SF129">
    <property type="entry name" value="SERINE PROTEASE HTRA2, MITOCHONDRIAL"/>
    <property type="match status" value="1"/>
</dbReference>
<dbReference type="eggNOG" id="COG0265">
    <property type="taxonomic scope" value="Bacteria"/>
</dbReference>
<keyword evidence="2" id="KW-0378">Hydrolase</keyword>
<gene>
    <name evidence="2" type="ORF">L21TH_0315</name>
</gene>
<dbReference type="PANTHER" id="PTHR22939">
    <property type="entry name" value="SERINE PROTEASE FAMILY S1C HTRA-RELATED"/>
    <property type="match status" value="1"/>
</dbReference>
<feature type="transmembrane region" description="Helical" evidence="1">
    <location>
        <begin position="16"/>
        <end position="40"/>
    </location>
</feature>
<organism evidence="2 3">
    <name type="scientific">Caldisalinibacter kiritimatiensis</name>
    <dbReference type="NCBI Taxonomy" id="1304284"/>
    <lineage>
        <taxon>Bacteria</taxon>
        <taxon>Bacillati</taxon>
        <taxon>Bacillota</taxon>
        <taxon>Tissierellia</taxon>
        <taxon>Tissierellales</taxon>
        <taxon>Thermohalobacteraceae</taxon>
        <taxon>Caldisalinibacter</taxon>
    </lineage>
</organism>
<protein>
    <submittedName>
        <fullName evidence="2">Periplasmic protease</fullName>
    </submittedName>
</protein>
<dbReference type="Pfam" id="PF13365">
    <property type="entry name" value="Trypsin_2"/>
    <property type="match status" value="1"/>
</dbReference>
<dbReference type="InterPro" id="IPR009003">
    <property type="entry name" value="Peptidase_S1_PA"/>
</dbReference>
<dbReference type="Gene3D" id="2.40.10.120">
    <property type="match status" value="1"/>
</dbReference>
<evidence type="ECO:0000256" key="1">
    <source>
        <dbReference type="SAM" id="Phobius"/>
    </source>
</evidence>
<accession>R1CSE5</accession>
<reference evidence="2 3" key="1">
    <citation type="journal article" date="2015" name="Geomicrobiol. J.">
        <title>Caldisalinibacter kiritimatiensis gen. nov., sp. nov., a moderately thermohalophilic thiosulfate-reducing bacterium from a hypersaline microbial mat.</title>
        <authorList>
            <person name="Ben Hania W."/>
            <person name="Joseph M."/>
            <person name="Fiebig A."/>
            <person name="Bunk B."/>
            <person name="Klenk H.-P."/>
            <person name="Fardeau M.-L."/>
            <person name="Spring S."/>
        </authorList>
    </citation>
    <scope>NUCLEOTIDE SEQUENCE [LARGE SCALE GENOMIC DNA]</scope>
    <source>
        <strain evidence="2 3">L21-TH-D2</strain>
    </source>
</reference>
<proteinExistence type="predicted"/>
<sequence length="263" mass="29418">MGEAKDKSSKTTSNPYTLFIVAIILFIQGSIIVFTIDYLLDNYVNDKASAESIIKTENLLYTLSYSSKIKTTEEIAELKKGVVKIETPKTQGSGVIINQKGYVITNWHVIADSFNNIYIYFDEHNEIYVKADCIEYDKDLDVALLKIEEIPDWYNLNYITFGDSKNAFEGQKIVTIGSPQGLKNTVAEGIVSAIRKERDDFYIQITAPLSPGSSGGALLNDKGELIGITSFQQTKGENLNFAISSYNVMKFLDDISLDLELER</sequence>
<dbReference type="AlphaFoldDB" id="R1CSE5"/>
<dbReference type="OrthoDB" id="189537at2"/>
<keyword evidence="2" id="KW-0645">Protease</keyword>
<comment type="caution">
    <text evidence="2">The sequence shown here is derived from an EMBL/GenBank/DDBJ whole genome shotgun (WGS) entry which is preliminary data.</text>
</comment>
<dbReference type="PRINTS" id="PR00834">
    <property type="entry name" value="PROTEASES2C"/>
</dbReference>
<dbReference type="RefSeq" id="WP_006307435.1">
    <property type="nucleotide sequence ID" value="NZ_ARZA01000047.1"/>
</dbReference>
<dbReference type="GO" id="GO:0006508">
    <property type="term" value="P:proteolysis"/>
    <property type="evidence" value="ECO:0007669"/>
    <property type="project" value="UniProtKB-KW"/>
</dbReference>
<keyword evidence="1" id="KW-0812">Transmembrane</keyword>
<dbReference type="PATRIC" id="fig|1304284.3.peg.310"/>
<keyword evidence="3" id="KW-1185">Reference proteome</keyword>
<dbReference type="SUPFAM" id="SSF50494">
    <property type="entry name" value="Trypsin-like serine proteases"/>
    <property type="match status" value="1"/>
</dbReference>
<dbReference type="Proteomes" id="UP000013378">
    <property type="component" value="Unassembled WGS sequence"/>
</dbReference>
<name>R1CSE5_9FIRM</name>
<dbReference type="STRING" id="1304284.L21TH_0315"/>
<evidence type="ECO:0000313" key="3">
    <source>
        <dbReference type="Proteomes" id="UP000013378"/>
    </source>
</evidence>
<dbReference type="InterPro" id="IPR001940">
    <property type="entry name" value="Peptidase_S1C"/>
</dbReference>
<keyword evidence="1" id="KW-1133">Transmembrane helix</keyword>
<evidence type="ECO:0000313" key="2">
    <source>
        <dbReference type="EMBL" id="EOD01576.1"/>
    </source>
</evidence>
<keyword evidence="1" id="KW-0472">Membrane</keyword>
<dbReference type="EMBL" id="ARZA01000047">
    <property type="protein sequence ID" value="EOD01576.1"/>
    <property type="molecule type" value="Genomic_DNA"/>
</dbReference>